<dbReference type="EMBL" id="JBHSIU010000011">
    <property type="protein sequence ID" value="MFC4998098.1"/>
    <property type="molecule type" value="Genomic_DNA"/>
</dbReference>
<gene>
    <name evidence="2" type="ORF">ACFPIJ_09670</name>
</gene>
<dbReference type="InterPro" id="IPR011990">
    <property type="entry name" value="TPR-like_helical_dom_sf"/>
</dbReference>
<accession>A0ABV9VS60</accession>
<organism evidence="2 3">
    <name type="scientific">Dactylosporangium cerinum</name>
    <dbReference type="NCBI Taxonomy" id="1434730"/>
    <lineage>
        <taxon>Bacteria</taxon>
        <taxon>Bacillati</taxon>
        <taxon>Actinomycetota</taxon>
        <taxon>Actinomycetes</taxon>
        <taxon>Micromonosporales</taxon>
        <taxon>Micromonosporaceae</taxon>
        <taxon>Dactylosporangium</taxon>
    </lineage>
</organism>
<dbReference type="RefSeq" id="WP_380114353.1">
    <property type="nucleotide sequence ID" value="NZ_JBHSIU010000011.1"/>
</dbReference>
<feature type="domain" description="CHAT" evidence="1">
    <location>
        <begin position="623"/>
        <end position="850"/>
    </location>
</feature>
<name>A0ABV9VS60_9ACTN</name>
<dbReference type="Proteomes" id="UP001595912">
    <property type="component" value="Unassembled WGS sequence"/>
</dbReference>
<dbReference type="InterPro" id="IPR024983">
    <property type="entry name" value="CHAT_dom"/>
</dbReference>
<comment type="caution">
    <text evidence="2">The sequence shown here is derived from an EMBL/GenBank/DDBJ whole genome shotgun (WGS) entry which is preliminary data.</text>
</comment>
<proteinExistence type="predicted"/>
<dbReference type="PANTHER" id="PTHR10098">
    <property type="entry name" value="RAPSYN-RELATED"/>
    <property type="match status" value="1"/>
</dbReference>
<evidence type="ECO:0000259" key="1">
    <source>
        <dbReference type="Pfam" id="PF12770"/>
    </source>
</evidence>
<evidence type="ECO:0000313" key="3">
    <source>
        <dbReference type="Proteomes" id="UP001595912"/>
    </source>
</evidence>
<protein>
    <submittedName>
        <fullName evidence="2">CHAT domain-containing protein</fullName>
    </submittedName>
</protein>
<dbReference type="SUPFAM" id="SSF48452">
    <property type="entry name" value="TPR-like"/>
    <property type="match status" value="1"/>
</dbReference>
<evidence type="ECO:0000313" key="2">
    <source>
        <dbReference type="EMBL" id="MFC4998098.1"/>
    </source>
</evidence>
<dbReference type="Pfam" id="PF12770">
    <property type="entry name" value="CHAT"/>
    <property type="match status" value="1"/>
</dbReference>
<dbReference type="Gene3D" id="1.25.40.10">
    <property type="entry name" value="Tetratricopeptide repeat domain"/>
    <property type="match status" value="1"/>
</dbReference>
<dbReference type="SMART" id="SM00028">
    <property type="entry name" value="TPR"/>
    <property type="match status" value="3"/>
</dbReference>
<dbReference type="PANTHER" id="PTHR10098:SF108">
    <property type="entry name" value="TETRATRICOPEPTIDE REPEAT PROTEIN 28"/>
    <property type="match status" value="1"/>
</dbReference>
<reference evidence="3" key="1">
    <citation type="journal article" date="2019" name="Int. J. Syst. Evol. Microbiol.">
        <title>The Global Catalogue of Microorganisms (GCM) 10K type strain sequencing project: providing services to taxonomists for standard genome sequencing and annotation.</title>
        <authorList>
            <consortium name="The Broad Institute Genomics Platform"/>
            <consortium name="The Broad Institute Genome Sequencing Center for Infectious Disease"/>
            <person name="Wu L."/>
            <person name="Ma J."/>
        </authorList>
    </citation>
    <scope>NUCLEOTIDE SEQUENCE [LARGE SCALE GENOMIC DNA]</scope>
    <source>
        <strain evidence="3">CGMCC 4.7152</strain>
    </source>
</reference>
<sequence length="866" mass="91233">MTIPSDQLLQAIQADPHRAAADARDALAKARAGSDFAAAAAAQRVLGLAAHGLHDATAAAGHLRAAIRSAHRAGDATVEAECRMSHALVLDDRGASAAALREIERACLQLTGLRLARATMQRALILRRVGRDDDALAGYQRALTAFRQHGDALWEGRALVNRGVLRGYRGELGPARADLGRAVQIFTGLGLPDAVARTQHNLGFLAAQAGDVPAALSYYDQAHDRLAYVGAAAVTQLDRAELLLTARLWPEARAAVGEAVEAARAGAFSSLLGQAQLLSARIELVGGDAGLARALARQARATFTRQARPIWAALAHRVELSARVAAAGSNRRVLRDLETVGDRLAAAVWLPSAWDTWVDAAHVAVDLGDVATATRCLEKADAGRRAGSAPLRARAWHAAARIALREDRLPVAKRRLAAGYRDIEQHQATLGATELGMRGGAVGVDIAATRLRLSLGEGDARGALTWLQRVRSAALRLPPARPSDDPVVEALLAELRTVATESATTALDSPRTARLLRRQRTIEAEVRQRSWRSAGTPVAARRPPSLAALSAALGDRVLVELAALDGRLHALVLADGRVRHRQLCPVEPVTTELTALRFAIRRRVVYPGTRIAARADDAAAYSAGVLDRLLLRPLADLLDERPVVLVPSGALHALPWAMLPTCHGRAVTVSPSSWQWWWAATADAHCGHGRVLVAGPAPHHASVEVTTLAGWLPAVTALTGTAATVTGALRTLDGAALGHVASHGVFRADNPMFSHLILADGPLTVCDLSALRRPPELLVLSSCDAGLSAVHPGDELQGLAAALLGLGTRTVVASLGPVDDEDTLRLMTDLHRRLADGVAPAVALARAQSAGVDRISAATFICMGAG</sequence>
<keyword evidence="3" id="KW-1185">Reference proteome</keyword>
<dbReference type="InterPro" id="IPR019734">
    <property type="entry name" value="TPR_rpt"/>
</dbReference>